<protein>
    <submittedName>
        <fullName evidence="1">Uncharacterized protein</fullName>
    </submittedName>
</protein>
<sequence>MLLAVVAVGAGNDWIRTFGVPNRYQDAIRAIKEGHFVLQDVGVV</sequence>
<dbReference type="InterPro" id="IPR017438">
    <property type="entry name" value="ATP-NAD_kinase_N"/>
</dbReference>
<dbReference type="EMBL" id="AJWZ01011881">
    <property type="protein sequence ID" value="EKC43814.1"/>
    <property type="molecule type" value="Genomic_DNA"/>
</dbReference>
<dbReference type="SUPFAM" id="SSF111331">
    <property type="entry name" value="NAD kinase/diacylglycerol kinase-like"/>
    <property type="match status" value="1"/>
</dbReference>
<reference evidence="1" key="1">
    <citation type="journal article" date="2013" name="Environ. Microbiol.">
        <title>Microbiota from the distal guts of lean and obese adolescents exhibit partial functional redundancy besides clear differences in community structure.</title>
        <authorList>
            <person name="Ferrer M."/>
            <person name="Ruiz A."/>
            <person name="Lanza F."/>
            <person name="Haange S.B."/>
            <person name="Oberbach A."/>
            <person name="Till H."/>
            <person name="Bargiela R."/>
            <person name="Campoy C."/>
            <person name="Segura M.T."/>
            <person name="Richter M."/>
            <person name="von Bergen M."/>
            <person name="Seifert J."/>
            <person name="Suarez A."/>
        </authorList>
    </citation>
    <scope>NUCLEOTIDE SEQUENCE</scope>
</reference>
<dbReference type="Gene3D" id="3.40.50.10330">
    <property type="entry name" value="Probable inorganic polyphosphate/atp-NAD kinase, domain 1"/>
    <property type="match status" value="1"/>
</dbReference>
<proteinExistence type="predicted"/>
<dbReference type="AlphaFoldDB" id="K1RJK4"/>
<accession>K1RJK4</accession>
<gene>
    <name evidence="1" type="ORF">OBE_17803</name>
</gene>
<comment type="caution">
    <text evidence="1">The sequence shown here is derived from an EMBL/GenBank/DDBJ whole genome shotgun (WGS) entry which is preliminary data.</text>
</comment>
<evidence type="ECO:0000313" key="1">
    <source>
        <dbReference type="EMBL" id="EKC43814.1"/>
    </source>
</evidence>
<organism evidence="1">
    <name type="scientific">human gut metagenome</name>
    <dbReference type="NCBI Taxonomy" id="408170"/>
    <lineage>
        <taxon>unclassified sequences</taxon>
        <taxon>metagenomes</taxon>
        <taxon>organismal metagenomes</taxon>
    </lineage>
</organism>
<feature type="non-terminal residue" evidence="1">
    <location>
        <position position="44"/>
    </location>
</feature>
<name>K1RJK4_9ZZZZ</name>
<dbReference type="InterPro" id="IPR016064">
    <property type="entry name" value="NAD/diacylglycerol_kinase_sf"/>
</dbReference>